<feature type="domain" description="Endonuclease GajA/Old nuclease/RecF-like AAA" evidence="1">
    <location>
        <begin position="1"/>
        <end position="345"/>
    </location>
</feature>
<organism evidence="3 4">
    <name type="scientific">Marinobacter vinifirmus</name>
    <dbReference type="NCBI Taxonomy" id="355591"/>
    <lineage>
        <taxon>Bacteria</taxon>
        <taxon>Pseudomonadati</taxon>
        <taxon>Pseudomonadota</taxon>
        <taxon>Gammaproteobacteria</taxon>
        <taxon>Pseudomonadales</taxon>
        <taxon>Marinobacteraceae</taxon>
        <taxon>Marinobacter</taxon>
    </lineage>
</organism>
<evidence type="ECO:0000313" key="4">
    <source>
        <dbReference type="Proteomes" id="UP000319142"/>
    </source>
</evidence>
<dbReference type="RefSeq" id="WP_273134877.1">
    <property type="nucleotide sequence ID" value="NZ_VMRX01000049.1"/>
</dbReference>
<reference evidence="3 4" key="1">
    <citation type="submission" date="2019-07" db="EMBL/GenBank/DDBJ databases">
        <title>The pathways for chlorine oxyanion respiration interact through the shared metabolite chlorate.</title>
        <authorList>
            <person name="Barnum T.P."/>
            <person name="Cheng Y."/>
            <person name="Hill K.A."/>
            <person name="Lucas L.N."/>
            <person name="Carlson H.K."/>
            <person name="Coates J.D."/>
        </authorList>
    </citation>
    <scope>NUCLEOTIDE SEQUENCE [LARGE SCALE GENOMIC DNA]</scope>
    <source>
        <strain evidence="3">UCB</strain>
    </source>
</reference>
<dbReference type="Pfam" id="PF20469">
    <property type="entry name" value="OLD-like_TOPRIM"/>
    <property type="match status" value="1"/>
</dbReference>
<dbReference type="PANTHER" id="PTHR43581">
    <property type="entry name" value="ATP/GTP PHOSPHATASE"/>
    <property type="match status" value="1"/>
</dbReference>
<dbReference type="Pfam" id="PF13175">
    <property type="entry name" value="AAA_15"/>
    <property type="match status" value="1"/>
</dbReference>
<dbReference type="InterPro" id="IPR034139">
    <property type="entry name" value="TOPRIM_OLD"/>
</dbReference>
<dbReference type="InterPro" id="IPR041685">
    <property type="entry name" value="AAA_GajA/Old/RecF-like"/>
</dbReference>
<evidence type="ECO:0000313" key="3">
    <source>
        <dbReference type="EMBL" id="TVT31025.1"/>
    </source>
</evidence>
<proteinExistence type="predicted"/>
<dbReference type="PANTHER" id="PTHR43581:SF4">
    <property type="entry name" value="ATP_GTP PHOSPHATASE"/>
    <property type="match status" value="1"/>
</dbReference>
<dbReference type="CDD" id="cd00267">
    <property type="entry name" value="ABC_ATPase"/>
    <property type="match status" value="1"/>
</dbReference>
<feature type="domain" description="OLD protein-like TOPRIM" evidence="2">
    <location>
        <begin position="391"/>
        <end position="459"/>
    </location>
</feature>
<accession>A0A558B3D1</accession>
<dbReference type="EMBL" id="VMRX01000049">
    <property type="protein sequence ID" value="TVT31025.1"/>
    <property type="molecule type" value="Genomic_DNA"/>
</dbReference>
<gene>
    <name evidence="3" type="ORF">FHK81_15785</name>
</gene>
<evidence type="ECO:0000259" key="1">
    <source>
        <dbReference type="Pfam" id="PF13175"/>
    </source>
</evidence>
<dbReference type="AlphaFoldDB" id="A0A558B3D1"/>
<dbReference type="Gene3D" id="3.40.50.300">
    <property type="entry name" value="P-loop containing nucleotide triphosphate hydrolases"/>
    <property type="match status" value="1"/>
</dbReference>
<name>A0A558B3D1_9GAMM</name>
<dbReference type="Proteomes" id="UP000319142">
    <property type="component" value="Unassembled WGS sequence"/>
</dbReference>
<comment type="caution">
    <text evidence="3">The sequence shown here is derived from an EMBL/GenBank/DDBJ whole genome shotgun (WGS) entry which is preliminary data.</text>
</comment>
<dbReference type="InterPro" id="IPR027417">
    <property type="entry name" value="P-loop_NTPase"/>
</dbReference>
<dbReference type="InterPro" id="IPR051396">
    <property type="entry name" value="Bact_Antivir_Def_Nuclease"/>
</dbReference>
<sequence>MKIRKLSVNGFRCLLNFQVDFEDDLTVIVGENDAGKSSLIECLKVITQGRSVELDDFNHNLDSIEISVETEDFDFRKSYQRNDDLIEQNNLIARPTSDYISRVTSWLQSQELDVSAEDNQGIIRNIAKTLGITVRSNSNVENLRISIIDRLDGENVEVEGASFPSFNNIQLDGKHFENVSGFFKEVFLKAKQTEIWDEKISDDKTIEEFVKETINNYSQSIEQSISETGILERMRMFLTDLTEIKIEPVYQTRDLNIDAKVKFLENGKEVSIDKKGDGTKRRITMALLEYKKEQSLLEHDTSTIYLLDEPDTHLHVKAQIEFLDTVQGFSRNGSQVILTTHSPFIMNAVNPKQLRLLENSSNRSNVKYLRQDVDVADRVLRSLGVENTYLFFSRHLVIVEGETEEQFLPSYFLKKFDETLSSSLVKVMNCKGITNIPGFARAILELHNPHNIHLLYDNDASPELSELIDRLDVPDQRKYVVGEKEFEDAFSDDALHSGWSQYLLKAGKEVPPGWNVEAISNLRAICQENGLKFSKEIRSLNQGGKKMSKPILGNALAEYLEDEQLPQRLRDLVLALRQA</sequence>
<dbReference type="SUPFAM" id="SSF52540">
    <property type="entry name" value="P-loop containing nucleoside triphosphate hydrolases"/>
    <property type="match status" value="1"/>
</dbReference>
<evidence type="ECO:0000259" key="2">
    <source>
        <dbReference type="Pfam" id="PF20469"/>
    </source>
</evidence>
<protein>
    <submittedName>
        <fullName evidence="3">AAA family ATPase</fullName>
    </submittedName>
</protein>